<protein>
    <submittedName>
        <fullName evidence="2">Uncharacterized protein</fullName>
    </submittedName>
</protein>
<gene>
    <name evidence="2" type="ORF">BK022_22465</name>
</gene>
<evidence type="ECO:0000313" key="2">
    <source>
        <dbReference type="EMBL" id="OHV14974.1"/>
    </source>
</evidence>
<accession>A0A1S1P4X8</accession>
<sequence>MAGTYDFAEAHETAVTAGGENYALNKLKRFRKWLVESSTEDDLLEAPKAIRDSMEYELKEIERKSKKLRGLIDSKSAQIGS</sequence>
<comment type="caution">
    <text evidence="2">The sequence shown here is derived from an EMBL/GenBank/DDBJ whole genome shotgun (WGS) entry which is preliminary data.</text>
</comment>
<keyword evidence="1" id="KW-0175">Coiled coil</keyword>
<reference evidence="2 3" key="1">
    <citation type="submission" date="2016-10" db="EMBL/GenBank/DDBJ databases">
        <title>Draft genome sequence of Methylobacterium extorquens CP3, a seed endophyte of Crotalaria pumila with plant growth-promoting and metal tolerance properties.</title>
        <authorList>
            <person name="Sanchez-Lopez A.S."/>
            <person name="Van Hamme J.D."/>
            <person name="Thijs S."/>
            <person name="Mcammond B.M."/>
            <person name="Stevens V."/>
            <person name="Gonzalez-Chavez M.D.C."/>
            <person name="Vangronsveld J."/>
        </authorList>
    </citation>
    <scope>NUCLEOTIDE SEQUENCE [LARGE SCALE GENOMIC DNA]</scope>
    <source>
        <strain evidence="2 3">CP3</strain>
    </source>
</reference>
<dbReference type="EMBL" id="MNAO01000379">
    <property type="protein sequence ID" value="OHV14974.1"/>
    <property type="molecule type" value="Genomic_DNA"/>
</dbReference>
<evidence type="ECO:0000313" key="3">
    <source>
        <dbReference type="Proteomes" id="UP000180215"/>
    </source>
</evidence>
<proteinExistence type="predicted"/>
<name>A0A1S1P4X8_METEX</name>
<dbReference type="AlphaFoldDB" id="A0A1S1P4X8"/>
<dbReference type="Proteomes" id="UP000180215">
    <property type="component" value="Unassembled WGS sequence"/>
</dbReference>
<feature type="coiled-coil region" evidence="1">
    <location>
        <begin position="51"/>
        <end position="78"/>
    </location>
</feature>
<evidence type="ECO:0000256" key="1">
    <source>
        <dbReference type="SAM" id="Coils"/>
    </source>
</evidence>
<organism evidence="2 3">
    <name type="scientific">Methylorubrum extorquens</name>
    <name type="common">Methylobacterium dichloromethanicum</name>
    <name type="synonym">Methylobacterium extorquens</name>
    <dbReference type="NCBI Taxonomy" id="408"/>
    <lineage>
        <taxon>Bacteria</taxon>
        <taxon>Pseudomonadati</taxon>
        <taxon>Pseudomonadota</taxon>
        <taxon>Alphaproteobacteria</taxon>
        <taxon>Hyphomicrobiales</taxon>
        <taxon>Methylobacteriaceae</taxon>
        <taxon>Methylorubrum</taxon>
    </lineage>
</organism>